<evidence type="ECO:0000256" key="4">
    <source>
        <dbReference type="ARBA" id="ARBA00022729"/>
    </source>
</evidence>
<feature type="non-terminal residue" evidence="11">
    <location>
        <position position="1"/>
    </location>
</feature>
<evidence type="ECO:0000259" key="10">
    <source>
        <dbReference type="Pfam" id="PF00129"/>
    </source>
</evidence>
<keyword evidence="4" id="KW-0732">Signal</keyword>
<evidence type="ECO:0000256" key="5">
    <source>
        <dbReference type="ARBA" id="ARBA00022859"/>
    </source>
</evidence>
<keyword evidence="8" id="KW-1015">Disulfide bond</keyword>
<dbReference type="Gene3D" id="3.30.500.10">
    <property type="entry name" value="MHC class I-like antigen recognition-like"/>
    <property type="match status" value="1"/>
</dbReference>
<accession>A0A851FV75</accession>
<keyword evidence="3" id="KW-0812">Transmembrane</keyword>
<dbReference type="OrthoDB" id="8936120at2759"/>
<evidence type="ECO:0000256" key="1">
    <source>
        <dbReference type="ARBA" id="ARBA00004479"/>
    </source>
</evidence>
<sequence length="77" mass="8789">SLRYQYVGMSEPIPGVPQYIEMGFLDGIPITRYDSERGQTEPTTPWMAAGAQLEFWDRVTQNNKGTQQVYAVNFQTL</sequence>
<keyword evidence="7" id="KW-0472">Membrane</keyword>
<keyword evidence="5" id="KW-0391">Immunity</keyword>
<dbReference type="InterPro" id="IPR037055">
    <property type="entry name" value="MHC_I-like_Ag-recog_sf"/>
</dbReference>
<dbReference type="PANTHER" id="PTHR16675:SF242">
    <property type="entry name" value="MAJOR HISTOCOMPATIBILITY COMPLEX CLASS I-RELATED GENE PROTEIN"/>
    <property type="match status" value="1"/>
</dbReference>
<proteinExistence type="predicted"/>
<keyword evidence="2" id="KW-0490">MHC I</keyword>
<name>A0A851FV75_PITSO</name>
<keyword evidence="6" id="KW-1133">Transmembrane helix</keyword>
<dbReference type="GO" id="GO:0009897">
    <property type="term" value="C:external side of plasma membrane"/>
    <property type="evidence" value="ECO:0007669"/>
    <property type="project" value="TreeGrafter"/>
</dbReference>
<dbReference type="GO" id="GO:0002474">
    <property type="term" value="P:antigen processing and presentation of peptide antigen via MHC class I"/>
    <property type="evidence" value="ECO:0007669"/>
    <property type="project" value="UniProtKB-KW"/>
</dbReference>
<evidence type="ECO:0000256" key="7">
    <source>
        <dbReference type="ARBA" id="ARBA00023136"/>
    </source>
</evidence>
<evidence type="ECO:0000256" key="8">
    <source>
        <dbReference type="ARBA" id="ARBA00023157"/>
    </source>
</evidence>
<comment type="caution">
    <text evidence="11">The sequence shown here is derived from an EMBL/GenBank/DDBJ whole genome shotgun (WGS) entry which is preliminary data.</text>
</comment>
<dbReference type="AlphaFoldDB" id="A0A851FV75"/>
<dbReference type="InterPro" id="IPR011162">
    <property type="entry name" value="MHC_I/II-like_Ag-recog"/>
</dbReference>
<dbReference type="EMBL" id="WEKX01026434">
    <property type="protein sequence ID" value="NWI96600.1"/>
    <property type="molecule type" value="Genomic_DNA"/>
</dbReference>
<evidence type="ECO:0000313" key="12">
    <source>
        <dbReference type="Proteomes" id="UP000633448"/>
    </source>
</evidence>
<feature type="non-terminal residue" evidence="11">
    <location>
        <position position="77"/>
    </location>
</feature>
<reference evidence="11" key="1">
    <citation type="submission" date="2019-10" db="EMBL/GenBank/DDBJ databases">
        <title>Bird 10,000 Genomes (B10K) Project - Family phase.</title>
        <authorList>
            <person name="Zhang G."/>
        </authorList>
    </citation>
    <scope>NUCLEOTIDE SEQUENCE</scope>
    <source>
        <strain evidence="11">B10K-DU-002-53</strain>
        <tissue evidence="11">Muscle</tissue>
    </source>
</reference>
<dbReference type="SUPFAM" id="SSF54452">
    <property type="entry name" value="MHC antigen-recognition domain"/>
    <property type="match status" value="1"/>
</dbReference>
<dbReference type="Pfam" id="PF00129">
    <property type="entry name" value="MHC_I"/>
    <property type="match status" value="1"/>
</dbReference>
<keyword evidence="12" id="KW-1185">Reference proteome</keyword>
<dbReference type="InterPro" id="IPR011161">
    <property type="entry name" value="MHC_I-like_Ag-recog"/>
</dbReference>
<gene>
    <name evidence="11" type="primary">Mr1_2</name>
    <name evidence="11" type="ORF">PITSOR_R15388</name>
</gene>
<dbReference type="GO" id="GO:0006955">
    <property type="term" value="P:immune response"/>
    <property type="evidence" value="ECO:0007669"/>
    <property type="project" value="TreeGrafter"/>
</dbReference>
<evidence type="ECO:0000256" key="9">
    <source>
        <dbReference type="ARBA" id="ARBA00023180"/>
    </source>
</evidence>
<dbReference type="Proteomes" id="UP000633448">
    <property type="component" value="Unassembled WGS sequence"/>
</dbReference>
<organism evidence="11 12">
    <name type="scientific">Pitta sordida</name>
    <name type="common">Hooded pitta</name>
    <dbReference type="NCBI Taxonomy" id="9163"/>
    <lineage>
        <taxon>Eukaryota</taxon>
        <taxon>Metazoa</taxon>
        <taxon>Chordata</taxon>
        <taxon>Craniata</taxon>
        <taxon>Vertebrata</taxon>
        <taxon>Euteleostomi</taxon>
        <taxon>Archelosauria</taxon>
        <taxon>Archosauria</taxon>
        <taxon>Dinosauria</taxon>
        <taxon>Saurischia</taxon>
        <taxon>Theropoda</taxon>
        <taxon>Coelurosauria</taxon>
        <taxon>Aves</taxon>
        <taxon>Neognathae</taxon>
        <taxon>Neoaves</taxon>
        <taxon>Telluraves</taxon>
        <taxon>Australaves</taxon>
        <taxon>Passeriformes</taxon>
        <taxon>Pittidae</taxon>
        <taxon>Pitta</taxon>
    </lineage>
</organism>
<feature type="domain" description="MHC class I-like antigen recognition-like" evidence="10">
    <location>
        <begin position="1"/>
        <end position="77"/>
    </location>
</feature>
<dbReference type="InterPro" id="IPR050208">
    <property type="entry name" value="MHC_class-I_related"/>
</dbReference>
<protein>
    <submittedName>
        <fullName evidence="11">HMR1 protein</fullName>
    </submittedName>
</protein>
<dbReference type="GO" id="GO:0005615">
    <property type="term" value="C:extracellular space"/>
    <property type="evidence" value="ECO:0007669"/>
    <property type="project" value="TreeGrafter"/>
</dbReference>
<evidence type="ECO:0000256" key="6">
    <source>
        <dbReference type="ARBA" id="ARBA00022989"/>
    </source>
</evidence>
<dbReference type="PANTHER" id="PTHR16675">
    <property type="entry name" value="MHC CLASS I-RELATED"/>
    <property type="match status" value="1"/>
</dbReference>
<evidence type="ECO:0000256" key="3">
    <source>
        <dbReference type="ARBA" id="ARBA00022692"/>
    </source>
</evidence>
<evidence type="ECO:0000256" key="2">
    <source>
        <dbReference type="ARBA" id="ARBA00022451"/>
    </source>
</evidence>
<evidence type="ECO:0000313" key="11">
    <source>
        <dbReference type="EMBL" id="NWI96600.1"/>
    </source>
</evidence>
<keyword evidence="9" id="KW-0325">Glycoprotein</keyword>
<dbReference type="GO" id="GO:0042612">
    <property type="term" value="C:MHC class I protein complex"/>
    <property type="evidence" value="ECO:0007669"/>
    <property type="project" value="UniProtKB-KW"/>
</dbReference>
<comment type="subcellular location">
    <subcellularLocation>
        <location evidence="1">Membrane</location>
        <topology evidence="1">Single-pass type I membrane protein</topology>
    </subcellularLocation>
</comment>